<evidence type="ECO:0000313" key="3">
    <source>
        <dbReference type="Proteomes" id="UP000654345"/>
    </source>
</evidence>
<reference evidence="2 3" key="1">
    <citation type="journal article" date="2021" name="Int. J. Syst. Evol. Microbiol.">
        <title>Reticulibacter mediterranei gen. nov., sp. nov., within the new family Reticulibacteraceae fam. nov., and Ktedonospora formicarum gen. nov., sp. nov., Ktedonobacter robiniae sp. nov., Dictyobacter formicarum sp. nov. and Dictyobacter arantiisoli sp. nov., belonging to the class Ktedonobacteria.</title>
        <authorList>
            <person name="Yabe S."/>
            <person name="Zheng Y."/>
            <person name="Wang C.M."/>
            <person name="Sakai Y."/>
            <person name="Abe K."/>
            <person name="Yokota A."/>
            <person name="Donadio S."/>
            <person name="Cavaletti L."/>
            <person name="Monciardini P."/>
        </authorList>
    </citation>
    <scope>NUCLEOTIDE SEQUENCE [LARGE SCALE GENOMIC DNA]</scope>
    <source>
        <strain evidence="2 3">SOSP1-30</strain>
    </source>
</reference>
<evidence type="ECO:0000256" key="1">
    <source>
        <dbReference type="SAM" id="MobiDB-lite"/>
    </source>
</evidence>
<accession>A0ABQ3UVQ2</accession>
<name>A0ABQ3UVQ2_9CHLR</name>
<organism evidence="2 3">
    <name type="scientific">Ktedonobacter robiniae</name>
    <dbReference type="NCBI Taxonomy" id="2778365"/>
    <lineage>
        <taxon>Bacteria</taxon>
        <taxon>Bacillati</taxon>
        <taxon>Chloroflexota</taxon>
        <taxon>Ktedonobacteria</taxon>
        <taxon>Ktedonobacterales</taxon>
        <taxon>Ktedonobacteraceae</taxon>
        <taxon>Ktedonobacter</taxon>
    </lineage>
</organism>
<feature type="compositionally biased region" description="Polar residues" evidence="1">
    <location>
        <begin position="18"/>
        <end position="27"/>
    </location>
</feature>
<gene>
    <name evidence="2" type="ORF">KSB_54040</name>
</gene>
<dbReference type="Proteomes" id="UP000654345">
    <property type="component" value="Unassembled WGS sequence"/>
</dbReference>
<feature type="region of interest" description="Disordered" evidence="1">
    <location>
        <begin position="1"/>
        <end position="35"/>
    </location>
</feature>
<dbReference type="EMBL" id="BNJG01000002">
    <property type="protein sequence ID" value="GHO56929.1"/>
    <property type="molecule type" value="Genomic_DNA"/>
</dbReference>
<evidence type="ECO:0000313" key="2">
    <source>
        <dbReference type="EMBL" id="GHO56929.1"/>
    </source>
</evidence>
<comment type="caution">
    <text evidence="2">The sequence shown here is derived from an EMBL/GenBank/DDBJ whole genome shotgun (WGS) entry which is preliminary data.</text>
</comment>
<keyword evidence="3" id="KW-1185">Reference proteome</keyword>
<sequence>MIGNIYSAELKEEKRRATNVTQATSDQPGARRNGPYCPHSLSESVVSNLKQVSTLPYRMQTGVEWLDVPGEEPDVMRQPARVTVAS</sequence>
<protein>
    <submittedName>
        <fullName evidence="2">Uncharacterized protein</fullName>
    </submittedName>
</protein>
<proteinExistence type="predicted"/>